<comment type="caution">
    <text evidence="1">The sequence shown here is derived from an EMBL/GenBank/DDBJ whole genome shotgun (WGS) entry which is preliminary data.</text>
</comment>
<dbReference type="EMBL" id="JACEIK010005685">
    <property type="protein sequence ID" value="MCE0482031.1"/>
    <property type="molecule type" value="Genomic_DNA"/>
</dbReference>
<name>A0ABS8VR56_DATST</name>
<gene>
    <name evidence="1" type="ORF">HAX54_040340</name>
</gene>
<evidence type="ECO:0000313" key="1">
    <source>
        <dbReference type="EMBL" id="MCE0482031.1"/>
    </source>
</evidence>
<sequence>MVQENEGNNTIIAVTPLAVDDSKVEQEVATYPPFRGAKAEDQRVKPMKEENMERRKKISINKLHNIVTHNIPEMENSDKGIVEISKKKDEVMKEIPDSEVTAFKGQKKGKKIVGIHNQ</sequence>
<organism evidence="1 2">
    <name type="scientific">Datura stramonium</name>
    <name type="common">Jimsonweed</name>
    <name type="synonym">Common thornapple</name>
    <dbReference type="NCBI Taxonomy" id="4076"/>
    <lineage>
        <taxon>Eukaryota</taxon>
        <taxon>Viridiplantae</taxon>
        <taxon>Streptophyta</taxon>
        <taxon>Embryophyta</taxon>
        <taxon>Tracheophyta</taxon>
        <taxon>Spermatophyta</taxon>
        <taxon>Magnoliopsida</taxon>
        <taxon>eudicotyledons</taxon>
        <taxon>Gunneridae</taxon>
        <taxon>Pentapetalae</taxon>
        <taxon>asterids</taxon>
        <taxon>lamiids</taxon>
        <taxon>Solanales</taxon>
        <taxon>Solanaceae</taxon>
        <taxon>Solanoideae</taxon>
        <taxon>Datureae</taxon>
        <taxon>Datura</taxon>
    </lineage>
</organism>
<protein>
    <submittedName>
        <fullName evidence="1">Uncharacterized protein</fullName>
    </submittedName>
</protein>
<reference evidence="1 2" key="1">
    <citation type="journal article" date="2021" name="BMC Genomics">
        <title>Datura genome reveals duplications of psychoactive alkaloid biosynthetic genes and high mutation rate following tissue culture.</title>
        <authorList>
            <person name="Rajewski A."/>
            <person name="Carter-House D."/>
            <person name="Stajich J."/>
            <person name="Litt A."/>
        </authorList>
    </citation>
    <scope>NUCLEOTIDE SEQUENCE [LARGE SCALE GENOMIC DNA]</scope>
    <source>
        <strain evidence="1">AR-01</strain>
    </source>
</reference>
<dbReference type="Proteomes" id="UP000823775">
    <property type="component" value="Unassembled WGS sequence"/>
</dbReference>
<evidence type="ECO:0000313" key="2">
    <source>
        <dbReference type="Proteomes" id="UP000823775"/>
    </source>
</evidence>
<accession>A0ABS8VR56</accession>
<proteinExistence type="predicted"/>
<keyword evidence="2" id="KW-1185">Reference proteome</keyword>